<protein>
    <submittedName>
        <fullName evidence="3">Uncharacterized protein</fullName>
    </submittedName>
</protein>
<feature type="region of interest" description="Disordered" evidence="2">
    <location>
        <begin position="288"/>
        <end position="355"/>
    </location>
</feature>
<sequence length="1359" mass="152062">MHGVSWEDELDPSDSRRGGSVDSHFDEWDGPSSDYHHLKGYPDPYPMDHTTQREFEGDYHSSRTPPGVSDEDWNQAREDLADLGLGDADDLRAEPLDSNYHHHLGSSEPPTGLHYGHSPPGLDDYSTHEEDSYLSDLRRAGSPAHLHQTDEFSANPHHSLDSPSGLNSPGRHAFDHRPLYSPGRSDYDTELAGADLNTDHRDFDLDALNYHDDGHHNPASYNNHLASEDDDPMLSHHRHQRADEFDSDLHGPRHHDPLSPNSHDSDLLYYQDNTQLPWSRRASDVRFEEGHPPTMTDTDSLDPLTSSSDYTDFPYDDDQRHHVHPHHHYPHPHHPPVSPNGHYRSHPQSGFPNAFASPELQRAHGLGEDYHDPNFAEFSQRSPSDFLNRKSRLSPSTANPGFSPANRADRFDDLGSPSRLHPRPSYSSHQHQSPLYDHYQGADPPGSYRDDHLHQELNYHLPDHERSLGHIPTNDQRHVSPREDIERMRAQLNESLARDPGLSLSGRRSPHSRSFGPSPMVSTINETGLRPTLDSPLSRSGLPYPITSMEETARRTTLERPRSRSGLPYPATASGRRSPFSADLRSPHLGLSSRIPVVAGFSPGHQSTSALLHHQDPLRDQLHQISDLNRHIRDSELAHQRERALIDQAAADLARQSLNDQRRRSEAVHERELALADQQVSRLAQHSLAKDLRRNEVAHQRDLVLANQRASQLGQQSMIQASRENDIYRDLENQRRQLDLERAEIARQRDRVDTQTQLGMIDSQLRAIDRQREIDSNRQMANLSRFGNLPSVLRGNYNGRPLASPYLQQSRFLSAARRWSAREKSHQPVVFDHVDAYYRLISDHLPRQLPLFKDPYYNHDSYLLNSASRNPLRPLSSAPLVGRNLGMSDPFVDGIDYDYGYGKVGTLGLKLDQFAREQAYILDDLYLYELLLRLDDSIDELERQRRWQARLRWEEWADTRARVQAWSRMSGDERRRLGLSEGSYWASNLFGIPLDGRFGYQNISNLSRYRPTDLRSHYALSSRLASRYPMWNRGGLGLGRRLSNWLDYACRPPIKSKYLDRQEEIRREYAQRRGEIPPGSALRPPGLMLSGGYPRGPLTAGLGASRTLGQHLPPLQRTPSLSSGLLSRGVASRSVPSGLTGPSDLSSSRSKPSGSTALKVPPGPSSSTQLRSPHTPASSVASVAATKSKIPGPVHPQSLSTKMGSGHGSSGRPAVVATKPIPIKPAHTTTTSSSLRPPGAALPTGSRTTGTHERPTTPSRAAASPGPMVVFNPRVKAVPPESEFDPPLPPRPPSRNAIPPPRSALKTPPPPSDAPNPPPHHQLNDERLESITKINTERNRATPAPPATPPSAKTPRGSH</sequence>
<feature type="coiled-coil region" evidence="1">
    <location>
        <begin position="721"/>
        <end position="751"/>
    </location>
</feature>
<feature type="region of interest" description="Disordered" evidence="2">
    <location>
        <begin position="496"/>
        <end position="523"/>
    </location>
</feature>
<gene>
    <name evidence="3" type="ORF">PGT21_024101</name>
    <name evidence="4" type="ORF">PGTUg99_017643</name>
</gene>
<feature type="compositionally biased region" description="Low complexity" evidence="2">
    <location>
        <begin position="292"/>
        <end position="312"/>
    </location>
</feature>
<reference evidence="5 6" key="1">
    <citation type="submission" date="2019-05" db="EMBL/GenBank/DDBJ databases">
        <title>Emergence of the Ug99 lineage of the wheat stem rust pathogen through somatic hybridization.</title>
        <authorList>
            <person name="Li F."/>
            <person name="Upadhyaya N.M."/>
            <person name="Sperschneider J."/>
            <person name="Matny O."/>
            <person name="Nguyen-Phuc H."/>
            <person name="Mago R."/>
            <person name="Raley C."/>
            <person name="Miller M.E."/>
            <person name="Silverstein K.A.T."/>
            <person name="Henningsen E."/>
            <person name="Hirsch C.D."/>
            <person name="Visser B."/>
            <person name="Pretorius Z.A."/>
            <person name="Steffenson B.J."/>
            <person name="Schwessinger B."/>
            <person name="Dodds P.N."/>
            <person name="Figueroa M."/>
        </authorList>
    </citation>
    <scope>NUCLEOTIDE SEQUENCE [LARGE SCALE GENOMIC DNA]</scope>
    <source>
        <strain evidence="3">21-0</strain>
        <strain evidence="4 6">Ug99</strain>
    </source>
</reference>
<feature type="compositionally biased region" description="Acidic residues" evidence="2">
    <location>
        <begin position="1"/>
        <end position="12"/>
    </location>
</feature>
<dbReference type="EMBL" id="VSWC01000145">
    <property type="protein sequence ID" value="KAA1076917.1"/>
    <property type="molecule type" value="Genomic_DNA"/>
</dbReference>
<feature type="compositionally biased region" description="Basic and acidic residues" evidence="2">
    <location>
        <begin position="551"/>
        <end position="562"/>
    </location>
</feature>
<dbReference type="Proteomes" id="UP000325313">
    <property type="component" value="Unassembled WGS sequence"/>
</dbReference>
<evidence type="ECO:0000313" key="6">
    <source>
        <dbReference type="Proteomes" id="UP000325313"/>
    </source>
</evidence>
<dbReference type="EMBL" id="VDEP01000446">
    <property type="protein sequence ID" value="KAA1078895.1"/>
    <property type="molecule type" value="Genomic_DNA"/>
</dbReference>
<feature type="compositionally biased region" description="Basic and acidic residues" evidence="2">
    <location>
        <begin position="13"/>
        <end position="27"/>
    </location>
</feature>
<accession>A0A5B0MIC0</accession>
<proteinExistence type="predicted"/>
<evidence type="ECO:0000256" key="1">
    <source>
        <dbReference type="SAM" id="Coils"/>
    </source>
</evidence>
<evidence type="ECO:0000256" key="2">
    <source>
        <dbReference type="SAM" id="MobiDB-lite"/>
    </source>
</evidence>
<dbReference type="Proteomes" id="UP000324748">
    <property type="component" value="Unassembled WGS sequence"/>
</dbReference>
<organism evidence="3 5">
    <name type="scientific">Puccinia graminis f. sp. tritici</name>
    <dbReference type="NCBI Taxonomy" id="56615"/>
    <lineage>
        <taxon>Eukaryota</taxon>
        <taxon>Fungi</taxon>
        <taxon>Dikarya</taxon>
        <taxon>Basidiomycota</taxon>
        <taxon>Pucciniomycotina</taxon>
        <taxon>Pucciniomycetes</taxon>
        <taxon>Pucciniales</taxon>
        <taxon>Pucciniaceae</taxon>
        <taxon>Puccinia</taxon>
    </lineage>
</organism>
<feature type="region of interest" description="Disordered" evidence="2">
    <location>
        <begin position="386"/>
        <end position="452"/>
    </location>
</feature>
<feature type="compositionally biased region" description="Basic and acidic residues" evidence="2">
    <location>
        <begin position="50"/>
        <end position="61"/>
    </location>
</feature>
<evidence type="ECO:0000313" key="5">
    <source>
        <dbReference type="Proteomes" id="UP000324748"/>
    </source>
</evidence>
<feature type="compositionally biased region" description="Basic residues" evidence="2">
    <location>
        <begin position="321"/>
        <end position="334"/>
    </location>
</feature>
<name>A0A5B0MIC0_PUCGR</name>
<feature type="region of interest" description="Disordered" evidence="2">
    <location>
        <begin position="551"/>
        <end position="579"/>
    </location>
</feature>
<feature type="region of interest" description="Disordered" evidence="2">
    <location>
        <begin position="1"/>
        <end position="191"/>
    </location>
</feature>
<feature type="compositionally biased region" description="Low complexity" evidence="2">
    <location>
        <begin position="1143"/>
        <end position="1155"/>
    </location>
</feature>
<comment type="caution">
    <text evidence="3">The sequence shown here is derived from an EMBL/GenBank/DDBJ whole genome shotgun (WGS) entry which is preliminary data.</text>
</comment>
<feature type="region of interest" description="Disordered" evidence="2">
    <location>
        <begin position="1070"/>
        <end position="1359"/>
    </location>
</feature>
<keyword evidence="1" id="KW-0175">Coiled coil</keyword>
<evidence type="ECO:0000313" key="3">
    <source>
        <dbReference type="EMBL" id="KAA1076917.1"/>
    </source>
</evidence>
<evidence type="ECO:0000313" key="4">
    <source>
        <dbReference type="EMBL" id="KAA1078895.1"/>
    </source>
</evidence>
<feature type="compositionally biased region" description="Pro residues" evidence="2">
    <location>
        <begin position="1286"/>
        <end position="1320"/>
    </location>
</feature>
<keyword evidence="5" id="KW-1185">Reference proteome</keyword>
<feature type="compositionally biased region" description="Low complexity" evidence="2">
    <location>
        <begin position="1172"/>
        <end position="1189"/>
    </location>
</feature>
<feature type="region of interest" description="Disordered" evidence="2">
    <location>
        <begin position="209"/>
        <end position="267"/>
    </location>
</feature>
<feature type="compositionally biased region" description="Basic and acidic residues" evidence="2">
    <location>
        <begin position="1322"/>
        <end position="1340"/>
    </location>
</feature>
<feature type="compositionally biased region" description="Basic and acidic residues" evidence="2">
    <location>
        <begin position="241"/>
        <end position="257"/>
    </location>
</feature>
<dbReference type="OrthoDB" id="2501104at2759"/>
<feature type="compositionally biased region" description="Basic and acidic residues" evidence="2">
    <location>
        <begin position="125"/>
        <end position="139"/>
    </location>
</feature>
<feature type="compositionally biased region" description="Low complexity" evidence="2">
    <location>
        <begin position="1350"/>
        <end position="1359"/>
    </location>
</feature>